<dbReference type="EMBL" id="CAADFZ010000150">
    <property type="protein sequence ID" value="VFK67600.1"/>
    <property type="molecule type" value="Genomic_DNA"/>
</dbReference>
<dbReference type="EMBL" id="CAADGD010000134">
    <property type="protein sequence ID" value="VFK72723.1"/>
    <property type="molecule type" value="Genomic_DNA"/>
</dbReference>
<dbReference type="AlphaFoldDB" id="A0A451ANK9"/>
<evidence type="ECO:0000313" key="1">
    <source>
        <dbReference type="EMBL" id="VFK67600.1"/>
    </source>
</evidence>
<protein>
    <submittedName>
        <fullName evidence="1">Uncharacterized protein</fullName>
    </submittedName>
</protein>
<accession>A0A451ANK9</accession>
<evidence type="ECO:0000313" key="2">
    <source>
        <dbReference type="EMBL" id="VFK72723.1"/>
    </source>
</evidence>
<gene>
    <name evidence="1" type="ORF">BECKUNK1418G_GA0071005_11502</name>
    <name evidence="2" type="ORF">BECKUNK1418H_GA0071006_11342</name>
</gene>
<sequence>MSQVLVKFRRRPTKHGSVLVKQNRRFVKLKVLPTTVKMTSEWFIGLRQSLASYLVGYPGNLEQNDQEIIACH</sequence>
<reference evidence="1" key="1">
    <citation type="submission" date="2019-02" db="EMBL/GenBank/DDBJ databases">
        <authorList>
            <person name="Gruber-Vodicka R. H."/>
            <person name="Seah K. B. B."/>
        </authorList>
    </citation>
    <scope>NUCLEOTIDE SEQUENCE</scope>
    <source>
        <strain evidence="2">BECK_BY19</strain>
        <strain evidence="1">BECK_BY8</strain>
    </source>
</reference>
<organism evidence="1">
    <name type="scientific">Candidatus Kentrum sp. UNK</name>
    <dbReference type="NCBI Taxonomy" id="2126344"/>
    <lineage>
        <taxon>Bacteria</taxon>
        <taxon>Pseudomonadati</taxon>
        <taxon>Pseudomonadota</taxon>
        <taxon>Gammaproteobacteria</taxon>
        <taxon>Candidatus Kentrum</taxon>
    </lineage>
</organism>
<name>A0A451ANK9_9GAMM</name>
<proteinExistence type="predicted"/>